<organism evidence="3 6">
    <name type="scientific">Didymodactylos carnosus</name>
    <dbReference type="NCBI Taxonomy" id="1234261"/>
    <lineage>
        <taxon>Eukaryota</taxon>
        <taxon>Metazoa</taxon>
        <taxon>Spiralia</taxon>
        <taxon>Gnathifera</taxon>
        <taxon>Rotifera</taxon>
        <taxon>Eurotatoria</taxon>
        <taxon>Bdelloidea</taxon>
        <taxon>Philodinida</taxon>
        <taxon>Philodinidae</taxon>
        <taxon>Didymodactylos</taxon>
    </lineage>
</organism>
<feature type="domain" description="Tyrosine specific protein phosphatases" evidence="1">
    <location>
        <begin position="326"/>
        <end position="364"/>
    </location>
</feature>
<dbReference type="PROSITE" id="PS50056">
    <property type="entry name" value="TYR_PHOSPHATASE_2"/>
    <property type="match status" value="1"/>
</dbReference>
<gene>
    <name evidence="3" type="ORF">GPM918_LOCUS10367</name>
    <name evidence="2" type="ORF">OVA965_LOCUS1611</name>
    <name evidence="5" type="ORF">SRO942_LOCUS10367</name>
    <name evidence="4" type="ORF">TMI583_LOCUS1611</name>
</gene>
<evidence type="ECO:0000313" key="4">
    <source>
        <dbReference type="EMBL" id="CAF3521781.1"/>
    </source>
</evidence>
<evidence type="ECO:0000313" key="3">
    <source>
        <dbReference type="EMBL" id="CAF0934505.1"/>
    </source>
</evidence>
<keyword evidence="6" id="KW-1185">Reference proteome</keyword>
<name>A0A814C0Q3_9BILA</name>
<accession>A0A814C0Q3</accession>
<evidence type="ECO:0000313" key="5">
    <source>
        <dbReference type="EMBL" id="CAF3711964.1"/>
    </source>
</evidence>
<dbReference type="Proteomes" id="UP000681722">
    <property type="component" value="Unassembled WGS sequence"/>
</dbReference>
<dbReference type="InterPro" id="IPR029021">
    <property type="entry name" value="Prot-tyrosine_phosphatase-like"/>
</dbReference>
<proteinExistence type="predicted"/>
<dbReference type="InterPro" id="IPR016130">
    <property type="entry name" value="Tyr_Pase_AS"/>
</dbReference>
<dbReference type="InterPro" id="IPR000387">
    <property type="entry name" value="Tyr_Pase_dom"/>
</dbReference>
<dbReference type="Proteomes" id="UP000663829">
    <property type="component" value="Unassembled WGS sequence"/>
</dbReference>
<evidence type="ECO:0000259" key="1">
    <source>
        <dbReference type="PROSITE" id="PS50056"/>
    </source>
</evidence>
<dbReference type="OrthoDB" id="270189at2759"/>
<dbReference type="PROSITE" id="PS00383">
    <property type="entry name" value="TYR_PHOSPHATASE_1"/>
    <property type="match status" value="1"/>
</dbReference>
<dbReference type="Gene3D" id="3.90.190.10">
    <property type="entry name" value="Protein tyrosine phosphatase superfamily"/>
    <property type="match status" value="1"/>
</dbReference>
<dbReference type="Proteomes" id="UP000682733">
    <property type="component" value="Unassembled WGS sequence"/>
</dbReference>
<dbReference type="EMBL" id="CAJOBC010002036">
    <property type="protein sequence ID" value="CAF3711964.1"/>
    <property type="molecule type" value="Genomic_DNA"/>
</dbReference>
<evidence type="ECO:0000313" key="2">
    <source>
        <dbReference type="EMBL" id="CAF0743950.1"/>
    </source>
</evidence>
<dbReference type="SUPFAM" id="SSF52799">
    <property type="entry name" value="(Phosphotyrosine protein) phosphatases II"/>
    <property type="match status" value="2"/>
</dbReference>
<dbReference type="AlphaFoldDB" id="A0A814C0Q3"/>
<dbReference type="EMBL" id="CAJNOQ010002037">
    <property type="protein sequence ID" value="CAF0934505.1"/>
    <property type="molecule type" value="Genomic_DNA"/>
</dbReference>
<sequence>MFMTHNSAFHYSSHHYRCLKERIHARVVLALEYPEYLKYSDIQQKEIPILDKSCYETSDGHSLKLNMDLIQNKNNNVQAEQQQCSTIIPLQSPIRTFLTSTIIDLQQTVHEYEFGIGVVARTEKELKEFQYQCTMNYLLYSKSNSFVADSFELQHLKRYIQTGIDLSRLEYAMIVLLNGIQNDQVKDTDLTVFNNHLFNIQLIQHDVNETYDQLFVRIKNVLLPQSYQSVINSKHPNIIKDLPSSKYPCFVQLLNTTNAVCVTHILTILGENEKSSQLIESIELTGIQSIWLNLNKAHVSSFLTNDDLKPKLLAIRNLLLNENYIKLVIHCSAGLHRTGTICYLIFRLCNLTVNQALFALNLSRGITAREVGKERILAAEELILPTISK</sequence>
<dbReference type="EMBL" id="CAJOBA010000307">
    <property type="protein sequence ID" value="CAF3521781.1"/>
    <property type="molecule type" value="Genomic_DNA"/>
</dbReference>
<reference evidence="3" key="1">
    <citation type="submission" date="2021-02" db="EMBL/GenBank/DDBJ databases">
        <authorList>
            <person name="Nowell W R."/>
        </authorList>
    </citation>
    <scope>NUCLEOTIDE SEQUENCE</scope>
</reference>
<dbReference type="EMBL" id="CAJNOK010000307">
    <property type="protein sequence ID" value="CAF0743950.1"/>
    <property type="molecule type" value="Genomic_DNA"/>
</dbReference>
<comment type="caution">
    <text evidence="3">The sequence shown here is derived from an EMBL/GenBank/DDBJ whole genome shotgun (WGS) entry which is preliminary data.</text>
</comment>
<protein>
    <recommendedName>
        <fullName evidence="1">Tyrosine specific protein phosphatases domain-containing protein</fullName>
    </recommendedName>
</protein>
<dbReference type="Proteomes" id="UP000677228">
    <property type="component" value="Unassembled WGS sequence"/>
</dbReference>
<evidence type="ECO:0000313" key="6">
    <source>
        <dbReference type="Proteomes" id="UP000663829"/>
    </source>
</evidence>